<comment type="caution">
    <text evidence="14">The sequence shown here is derived from an EMBL/GenBank/DDBJ whole genome shotgun (WGS) entry which is preliminary data.</text>
</comment>
<evidence type="ECO:0000256" key="7">
    <source>
        <dbReference type="ARBA" id="ARBA00022737"/>
    </source>
</evidence>
<comment type="function">
    <text evidence="1">Confers resistance to late blight (Phytophthora infestans) races carrying the avirulence gene Avr1. Resistance proteins guard the plant against pathogens that contain an appropriate avirulence protein via an indirect interaction with this avirulence protein. That triggers a defense system including the hypersensitive response, which restricts the pathogen growth.</text>
</comment>
<keyword evidence="9" id="KW-0611">Plant defense</keyword>
<dbReference type="Gene3D" id="1.10.8.430">
    <property type="entry name" value="Helical domain of apoptotic protease-activating factors"/>
    <property type="match status" value="1"/>
</dbReference>
<protein>
    <submittedName>
        <fullName evidence="14">Disease resistance protein</fullName>
    </submittedName>
</protein>
<dbReference type="InterPro" id="IPR042197">
    <property type="entry name" value="Apaf_helical"/>
</dbReference>
<evidence type="ECO:0000256" key="2">
    <source>
        <dbReference type="ARBA" id="ARBA00004496"/>
    </source>
</evidence>
<comment type="subcellular location">
    <subcellularLocation>
        <location evidence="2">Cytoplasm</location>
    </subcellularLocation>
</comment>
<dbReference type="InterPro" id="IPR027417">
    <property type="entry name" value="P-loop_NTPase"/>
</dbReference>
<keyword evidence="4" id="KW-0963">Cytoplasm</keyword>
<dbReference type="InterPro" id="IPR032675">
    <property type="entry name" value="LRR_dom_sf"/>
</dbReference>
<dbReference type="SUPFAM" id="SSF52540">
    <property type="entry name" value="P-loop containing nucleoside triphosphate hydrolases"/>
    <property type="match status" value="2"/>
</dbReference>
<dbReference type="PRINTS" id="PR00364">
    <property type="entry name" value="DISEASERSIST"/>
</dbReference>
<dbReference type="Pfam" id="PF23559">
    <property type="entry name" value="WHD_DRP"/>
    <property type="match status" value="1"/>
</dbReference>
<sequence length="778" mass="88766">MAGIGKTHLAKRIFQDPSVSNRFELRLWVPIGSRYRLEKILRCIMGQVTGDSETLPERGMAEFVSGKLKSKTYLVVLDDIWSHQVWYELKKLFPDNKNGSRVLVTTRVHKLLEKSFIHHERLRLLNSEESWCLLRERVFGDREPCPRELEEAGKKIAKNCEGLPLTILTVASLIAGQRNAKYWTDVAENRNSVFTEAYDLISDVLLPSYNHLPQHLKACFLYMGIFPRDYEIPRSKLFHLWFAEGLVESSRSEPAEDLVSEYLEDLVSNSVVMIRQKGSVSHLNLPSYYVIKTCGLHSAFRHLCVREAEGNKFFHIFNRLEDGLVHKTNGHRRLCIHNNVLLGIKNVYNSVGSVPSARSLLCTGPYHQYPVPVCFGRLRLLTVVDAVALRFYEFPLEVLKLVQLRYLSLTVNENLPPSISDLGNLEYLIVLQHVSIVPCETPSYLPLAIWDMKEIKHLQVKGRDLPSPSERGAFLPNLSTLLDVSAHSCTKDVLRRLPNLCKLRIQAEVGSDDAHAAVEFLLTKVTEVLTWYTDLITGAENDLQQLNNELGMCKSFLLDAARRPKKEEFFREIERQIREVVYDADDTIDSCLTQANRAKARAKSKSSKLSKWGKKVVDKVDVSLPLQVKALRTDKVAPVLEKMKLYLETHDSGSGSSGTTYDESPSHAFEPWHELDIISIIGMPGLGKTTIAYKVYESQVIRREFPVRIWVYVTQVLNRKDVLLTILKDFTSQDLSAWTEHQLTQEVRRRLTGAGRFLLVMDDVWSVEVWNAISDVLP</sequence>
<dbReference type="GO" id="GO:0098542">
    <property type="term" value="P:defense response to other organism"/>
    <property type="evidence" value="ECO:0007669"/>
    <property type="project" value="TreeGrafter"/>
</dbReference>
<dbReference type="GO" id="GO:0043531">
    <property type="term" value="F:ADP binding"/>
    <property type="evidence" value="ECO:0007669"/>
    <property type="project" value="InterPro"/>
</dbReference>
<keyword evidence="15" id="KW-1185">Reference proteome</keyword>
<dbReference type="InterPro" id="IPR038005">
    <property type="entry name" value="RX-like_CC"/>
</dbReference>
<keyword evidence="6" id="KW-0381">Hypersensitive response</keyword>
<evidence type="ECO:0000256" key="3">
    <source>
        <dbReference type="ARBA" id="ARBA00008894"/>
    </source>
</evidence>
<keyword evidence="10" id="KW-0067">ATP-binding</keyword>
<feature type="domain" description="NB-ARC" evidence="11">
    <location>
        <begin position="674"/>
        <end position="778"/>
    </location>
</feature>
<feature type="domain" description="NB-ARC" evidence="11">
    <location>
        <begin position="1"/>
        <end position="140"/>
    </location>
</feature>
<proteinExistence type="inferred from homology"/>
<dbReference type="InterPro" id="IPR058922">
    <property type="entry name" value="WHD_DRP"/>
</dbReference>
<name>A0A5A7PE08_STRAF</name>
<dbReference type="EMBL" id="BKCP01004400">
    <property type="protein sequence ID" value="GER30788.1"/>
    <property type="molecule type" value="Genomic_DNA"/>
</dbReference>
<dbReference type="Pfam" id="PF00931">
    <property type="entry name" value="NB-ARC"/>
    <property type="match status" value="2"/>
</dbReference>
<dbReference type="Proteomes" id="UP000325081">
    <property type="component" value="Unassembled WGS sequence"/>
</dbReference>
<evidence type="ECO:0000256" key="9">
    <source>
        <dbReference type="ARBA" id="ARBA00022821"/>
    </source>
</evidence>
<evidence type="ECO:0000313" key="14">
    <source>
        <dbReference type="EMBL" id="GER30788.1"/>
    </source>
</evidence>
<feature type="domain" description="Disease resistance protein winged helix" evidence="13">
    <location>
        <begin position="225"/>
        <end position="280"/>
    </location>
</feature>
<accession>A0A5A7PE08</accession>
<evidence type="ECO:0000256" key="6">
    <source>
        <dbReference type="ARBA" id="ARBA00022667"/>
    </source>
</evidence>
<dbReference type="Gene3D" id="1.10.10.10">
    <property type="entry name" value="Winged helix-like DNA-binding domain superfamily/Winged helix DNA-binding domain"/>
    <property type="match status" value="1"/>
</dbReference>
<evidence type="ECO:0000256" key="4">
    <source>
        <dbReference type="ARBA" id="ARBA00022490"/>
    </source>
</evidence>
<dbReference type="InterPro" id="IPR002182">
    <property type="entry name" value="NB-ARC"/>
</dbReference>
<dbReference type="Gene3D" id="3.40.50.300">
    <property type="entry name" value="P-loop containing nucleotide triphosphate hydrolases"/>
    <property type="match status" value="2"/>
</dbReference>
<evidence type="ECO:0000259" key="13">
    <source>
        <dbReference type="Pfam" id="PF23559"/>
    </source>
</evidence>
<dbReference type="AlphaFoldDB" id="A0A5A7PE08"/>
<dbReference type="Gene3D" id="3.80.10.10">
    <property type="entry name" value="Ribonuclease Inhibitor"/>
    <property type="match status" value="1"/>
</dbReference>
<evidence type="ECO:0000256" key="8">
    <source>
        <dbReference type="ARBA" id="ARBA00022741"/>
    </source>
</evidence>
<evidence type="ECO:0000256" key="5">
    <source>
        <dbReference type="ARBA" id="ARBA00022614"/>
    </source>
</evidence>
<dbReference type="Pfam" id="PF18052">
    <property type="entry name" value="Rx_N"/>
    <property type="match status" value="1"/>
</dbReference>
<reference evidence="15" key="1">
    <citation type="journal article" date="2019" name="Curr. Biol.">
        <title>Genome Sequence of Striga asiatica Provides Insight into the Evolution of Plant Parasitism.</title>
        <authorList>
            <person name="Yoshida S."/>
            <person name="Kim S."/>
            <person name="Wafula E.K."/>
            <person name="Tanskanen J."/>
            <person name="Kim Y.M."/>
            <person name="Honaas L."/>
            <person name="Yang Z."/>
            <person name="Spallek T."/>
            <person name="Conn C.E."/>
            <person name="Ichihashi Y."/>
            <person name="Cheong K."/>
            <person name="Cui S."/>
            <person name="Der J.P."/>
            <person name="Gundlach H."/>
            <person name="Jiao Y."/>
            <person name="Hori C."/>
            <person name="Ishida J.K."/>
            <person name="Kasahara H."/>
            <person name="Kiba T."/>
            <person name="Kim M.S."/>
            <person name="Koo N."/>
            <person name="Laohavisit A."/>
            <person name="Lee Y.H."/>
            <person name="Lumba S."/>
            <person name="McCourt P."/>
            <person name="Mortimer J.C."/>
            <person name="Mutuku J.M."/>
            <person name="Nomura T."/>
            <person name="Sasaki-Sekimoto Y."/>
            <person name="Seto Y."/>
            <person name="Wang Y."/>
            <person name="Wakatake T."/>
            <person name="Sakakibara H."/>
            <person name="Demura T."/>
            <person name="Yamaguchi S."/>
            <person name="Yoneyama K."/>
            <person name="Manabe R.I."/>
            <person name="Nelson D.C."/>
            <person name="Schulman A.H."/>
            <person name="Timko M.P."/>
            <person name="dePamphilis C.W."/>
            <person name="Choi D."/>
            <person name="Shirasu K."/>
        </authorList>
    </citation>
    <scope>NUCLEOTIDE SEQUENCE [LARGE SCALE GENOMIC DNA]</scope>
    <source>
        <strain evidence="15">cv. UVA1</strain>
    </source>
</reference>
<gene>
    <name evidence="14" type="ORF">STAS_06748</name>
</gene>
<keyword evidence="8" id="KW-0547">Nucleotide-binding</keyword>
<dbReference type="CDD" id="cd14798">
    <property type="entry name" value="RX-CC_like"/>
    <property type="match status" value="1"/>
</dbReference>
<organism evidence="14 15">
    <name type="scientific">Striga asiatica</name>
    <name type="common">Asiatic witchweed</name>
    <name type="synonym">Buchnera asiatica</name>
    <dbReference type="NCBI Taxonomy" id="4170"/>
    <lineage>
        <taxon>Eukaryota</taxon>
        <taxon>Viridiplantae</taxon>
        <taxon>Streptophyta</taxon>
        <taxon>Embryophyta</taxon>
        <taxon>Tracheophyta</taxon>
        <taxon>Spermatophyta</taxon>
        <taxon>Magnoliopsida</taxon>
        <taxon>eudicotyledons</taxon>
        <taxon>Gunneridae</taxon>
        <taxon>Pentapetalae</taxon>
        <taxon>asterids</taxon>
        <taxon>lamiids</taxon>
        <taxon>Lamiales</taxon>
        <taxon>Orobanchaceae</taxon>
        <taxon>Buchnereae</taxon>
        <taxon>Striga</taxon>
    </lineage>
</organism>
<dbReference type="InterPro" id="IPR041118">
    <property type="entry name" value="Rx_N"/>
</dbReference>
<dbReference type="InterPro" id="IPR044974">
    <property type="entry name" value="Disease_R_plants"/>
</dbReference>
<comment type="similarity">
    <text evidence="3">Belongs to the disease resistance NB-LRR family.</text>
</comment>
<keyword evidence="7" id="KW-0677">Repeat</keyword>
<evidence type="ECO:0000313" key="15">
    <source>
        <dbReference type="Proteomes" id="UP000325081"/>
    </source>
</evidence>
<evidence type="ECO:0000259" key="12">
    <source>
        <dbReference type="Pfam" id="PF18052"/>
    </source>
</evidence>
<evidence type="ECO:0000256" key="1">
    <source>
        <dbReference type="ARBA" id="ARBA00002074"/>
    </source>
</evidence>
<evidence type="ECO:0000259" key="11">
    <source>
        <dbReference type="Pfam" id="PF00931"/>
    </source>
</evidence>
<dbReference type="PANTHER" id="PTHR23155">
    <property type="entry name" value="DISEASE RESISTANCE PROTEIN RP"/>
    <property type="match status" value="1"/>
</dbReference>
<feature type="domain" description="Disease resistance N-terminal" evidence="12">
    <location>
        <begin position="517"/>
        <end position="606"/>
    </location>
</feature>
<dbReference type="SUPFAM" id="SSF52058">
    <property type="entry name" value="L domain-like"/>
    <property type="match status" value="1"/>
</dbReference>
<dbReference type="InterPro" id="IPR036388">
    <property type="entry name" value="WH-like_DNA-bd_sf"/>
</dbReference>
<dbReference type="OrthoDB" id="913196at2759"/>
<dbReference type="FunFam" id="1.10.10.10:FF:000322">
    <property type="entry name" value="Probable disease resistance protein At1g63360"/>
    <property type="match status" value="1"/>
</dbReference>
<dbReference type="PANTHER" id="PTHR23155:SF1152">
    <property type="entry name" value="AAA+ ATPASE DOMAIN-CONTAINING PROTEIN"/>
    <property type="match status" value="1"/>
</dbReference>
<dbReference type="Gene3D" id="1.20.5.4130">
    <property type="match status" value="1"/>
</dbReference>
<feature type="non-terminal residue" evidence="14">
    <location>
        <position position="778"/>
    </location>
</feature>
<keyword evidence="5" id="KW-0433">Leucine-rich repeat</keyword>
<evidence type="ECO:0000256" key="10">
    <source>
        <dbReference type="ARBA" id="ARBA00022840"/>
    </source>
</evidence>
<dbReference type="GO" id="GO:0005524">
    <property type="term" value="F:ATP binding"/>
    <property type="evidence" value="ECO:0007669"/>
    <property type="project" value="UniProtKB-KW"/>
</dbReference>